<gene>
    <name evidence="1" type="ORF">O9H85_15470</name>
</gene>
<reference evidence="1 2" key="1">
    <citation type="submission" date="2022-12" db="EMBL/GenBank/DDBJ databases">
        <title>Draft genome sequence of Paenibacillus sp. dW9.</title>
        <authorList>
            <person name="Choi E.-W."/>
            <person name="Kim D.-U."/>
        </authorList>
    </citation>
    <scope>NUCLEOTIDE SEQUENCE [LARGE SCALE GENOMIC DNA]</scope>
    <source>
        <strain evidence="2">dW9</strain>
    </source>
</reference>
<proteinExistence type="predicted"/>
<evidence type="ECO:0000313" key="1">
    <source>
        <dbReference type="EMBL" id="MCZ8513808.1"/>
    </source>
</evidence>
<sequence length="160" mass="18086">MFKLQYEHLSLEPDLQIVHADVTLEIDGETIIEEPLCIDVGLPALLLSAVEDVEPARWSDPAEWNKMPFVCCGCGDPECRAFSFIVRHSGLGEMELLEIEEKPSGSPRVLGSYTVSESEYKAQVIAIGEAFLRFVDGLDYRPYYSETVRTVRELMDRLQN</sequence>
<dbReference type="Proteomes" id="UP001527882">
    <property type="component" value="Unassembled WGS sequence"/>
</dbReference>
<comment type="caution">
    <text evidence="1">The sequence shown here is derived from an EMBL/GenBank/DDBJ whole genome shotgun (WGS) entry which is preliminary data.</text>
</comment>
<dbReference type="RefSeq" id="WP_269882332.1">
    <property type="nucleotide sequence ID" value="NZ_JAQAGZ010000009.1"/>
</dbReference>
<keyword evidence="2" id="KW-1185">Reference proteome</keyword>
<organism evidence="1 2">
    <name type="scientific">Paenibacillus gyeongsangnamensis</name>
    <dbReference type="NCBI Taxonomy" id="3388067"/>
    <lineage>
        <taxon>Bacteria</taxon>
        <taxon>Bacillati</taxon>
        <taxon>Bacillota</taxon>
        <taxon>Bacilli</taxon>
        <taxon>Bacillales</taxon>
        <taxon>Paenibacillaceae</taxon>
        <taxon>Paenibacillus</taxon>
    </lineage>
</organism>
<accession>A0ABT4QAE6</accession>
<name>A0ABT4QAE6_9BACL</name>
<dbReference type="EMBL" id="JAQAGZ010000009">
    <property type="protein sequence ID" value="MCZ8513808.1"/>
    <property type="molecule type" value="Genomic_DNA"/>
</dbReference>
<evidence type="ECO:0000313" key="2">
    <source>
        <dbReference type="Proteomes" id="UP001527882"/>
    </source>
</evidence>
<protein>
    <submittedName>
        <fullName evidence="1">Uncharacterized protein</fullName>
    </submittedName>
</protein>